<evidence type="ECO:0000313" key="3">
    <source>
        <dbReference type="EMBL" id="ROO89774.1"/>
    </source>
</evidence>
<keyword evidence="2" id="KW-0812">Transmembrane</keyword>
<organism evidence="3 4">
    <name type="scientific">Actinocorallia herbida</name>
    <dbReference type="NCBI Taxonomy" id="58109"/>
    <lineage>
        <taxon>Bacteria</taxon>
        <taxon>Bacillati</taxon>
        <taxon>Actinomycetota</taxon>
        <taxon>Actinomycetes</taxon>
        <taxon>Streptosporangiales</taxon>
        <taxon>Thermomonosporaceae</taxon>
        <taxon>Actinocorallia</taxon>
    </lineage>
</organism>
<dbReference type="Proteomes" id="UP000272400">
    <property type="component" value="Unassembled WGS sequence"/>
</dbReference>
<gene>
    <name evidence="3" type="ORF">EDD29_7482</name>
</gene>
<dbReference type="EMBL" id="RJKE01000001">
    <property type="protein sequence ID" value="ROO89774.1"/>
    <property type="molecule type" value="Genomic_DNA"/>
</dbReference>
<feature type="compositionally biased region" description="Low complexity" evidence="1">
    <location>
        <begin position="41"/>
        <end position="65"/>
    </location>
</feature>
<name>A0A3N1D8C0_9ACTN</name>
<evidence type="ECO:0000256" key="1">
    <source>
        <dbReference type="SAM" id="MobiDB-lite"/>
    </source>
</evidence>
<evidence type="ECO:0000256" key="2">
    <source>
        <dbReference type="SAM" id="Phobius"/>
    </source>
</evidence>
<accession>A0A3N1D8C0</accession>
<keyword evidence="2" id="KW-1133">Transmembrane helix</keyword>
<evidence type="ECO:0008006" key="5">
    <source>
        <dbReference type="Google" id="ProtNLM"/>
    </source>
</evidence>
<sequence length="239" mass="25656">MPRPRGWQVAVVFVMIGAGAVFFTAPLVLDGDEAAKTSTITPSEAPSETASETASEVPSEASSEPPSEPPAEEPSPEFLQALPKEVCETVAEETFLKWVPDGTRESYGSAWAGSCGYGGPDGAPYLRLETRLGNTVDGADPVGTTKWSFDQDFQSDSTDKESKTLRLEKAPGLGDDAYRRVFVEPGTSKATVARIELRVQNVIITVAYARPYEGKPEEQVDACLEGAEAVAREALEMYT</sequence>
<keyword evidence="4" id="KW-1185">Reference proteome</keyword>
<dbReference type="AlphaFoldDB" id="A0A3N1D8C0"/>
<comment type="caution">
    <text evidence="3">The sequence shown here is derived from an EMBL/GenBank/DDBJ whole genome shotgun (WGS) entry which is preliminary data.</text>
</comment>
<feature type="transmembrane region" description="Helical" evidence="2">
    <location>
        <begin position="6"/>
        <end position="29"/>
    </location>
</feature>
<protein>
    <recommendedName>
        <fullName evidence="5">DUF3558 domain-containing protein</fullName>
    </recommendedName>
</protein>
<evidence type="ECO:0000313" key="4">
    <source>
        <dbReference type="Proteomes" id="UP000272400"/>
    </source>
</evidence>
<proteinExistence type="predicted"/>
<reference evidence="3 4" key="1">
    <citation type="submission" date="2018-11" db="EMBL/GenBank/DDBJ databases">
        <title>Sequencing the genomes of 1000 actinobacteria strains.</title>
        <authorList>
            <person name="Klenk H.-P."/>
        </authorList>
    </citation>
    <scope>NUCLEOTIDE SEQUENCE [LARGE SCALE GENOMIC DNA]</scope>
    <source>
        <strain evidence="3 4">DSM 44254</strain>
    </source>
</reference>
<feature type="region of interest" description="Disordered" evidence="1">
    <location>
        <begin position="38"/>
        <end position="76"/>
    </location>
</feature>
<keyword evidence="2" id="KW-0472">Membrane</keyword>